<accession>A0A1J0R741</accession>
<keyword evidence="8" id="KW-0449">Lipoprotein</keyword>
<organism evidence="11">
    <name type="scientific">Trypanosoma brucei</name>
    <dbReference type="NCBI Taxonomy" id="5691"/>
    <lineage>
        <taxon>Eukaryota</taxon>
        <taxon>Discoba</taxon>
        <taxon>Euglenozoa</taxon>
        <taxon>Kinetoplastea</taxon>
        <taxon>Metakinetoplastina</taxon>
        <taxon>Trypanosomatida</taxon>
        <taxon>Trypanosomatidae</taxon>
        <taxon>Trypanosoma</taxon>
    </lineage>
</organism>
<evidence type="ECO:0000256" key="5">
    <source>
        <dbReference type="ARBA" id="ARBA00022729"/>
    </source>
</evidence>
<evidence type="ECO:0000256" key="3">
    <source>
        <dbReference type="ARBA" id="ARBA00022475"/>
    </source>
</evidence>
<feature type="signal peptide" evidence="9">
    <location>
        <begin position="1"/>
        <end position="22"/>
    </location>
</feature>
<keyword evidence="6" id="KW-0472">Membrane</keyword>
<evidence type="ECO:0000256" key="2">
    <source>
        <dbReference type="ARBA" id="ARBA00004609"/>
    </source>
</evidence>
<comment type="function">
    <text evidence="1">VSG forms a coat on the surface of the parasite. The trypanosome evades the immune response of the host by expressing a series of antigenically distinct VSGs from an estimated 1000 VSG genes.</text>
</comment>
<keyword evidence="5 9" id="KW-0732">Signal</keyword>
<evidence type="ECO:0000259" key="10">
    <source>
        <dbReference type="Pfam" id="PF13206"/>
    </source>
</evidence>
<dbReference type="AlphaFoldDB" id="A0A1J0R741"/>
<comment type="subcellular location">
    <subcellularLocation>
        <location evidence="2">Cell membrane</location>
        <topology evidence="2">Lipid-anchor</topology>
        <topology evidence="2">GPI-anchor</topology>
    </subcellularLocation>
</comment>
<protein>
    <submittedName>
        <fullName evidence="11">Variant surface glycoprotein 1125.1500</fullName>
    </submittedName>
</protein>
<proteinExistence type="predicted"/>
<evidence type="ECO:0000256" key="9">
    <source>
        <dbReference type="SAM" id="SignalP"/>
    </source>
</evidence>
<evidence type="ECO:0000256" key="4">
    <source>
        <dbReference type="ARBA" id="ARBA00022622"/>
    </source>
</evidence>
<evidence type="ECO:0000256" key="1">
    <source>
        <dbReference type="ARBA" id="ARBA00002523"/>
    </source>
</evidence>
<evidence type="ECO:0000256" key="7">
    <source>
        <dbReference type="ARBA" id="ARBA00023180"/>
    </source>
</evidence>
<keyword evidence="3" id="KW-1003">Cell membrane</keyword>
<feature type="chain" id="PRO_5012701152" evidence="9">
    <location>
        <begin position="23"/>
        <end position="314"/>
    </location>
</feature>
<keyword evidence="4" id="KW-0336">GPI-anchor</keyword>
<sequence length="314" mass="33988">MPIPRAFLLPVVLAWAIKNAEGAADESAGQHRAMCELVRAASATYTQPAVTVDADALKNKVEAANMSLAPSSWKEMFTEDDATNAFNKLKGTEETRAKELGGETEWENWRQAKKNIQKLKIGTETTGEYPKITNPAQKRAARQHLRLIALQASKLYSKAQALKAFLTDPSQNKIQQYLTESLYGTGAKTDELKIGTGLGSGVTTATLCHAIDPRKSIACYFLCICGDNNAATGECSKSYTGAALTNQNAINTQWTHLKASCGTINKGKVTSELIHSAVVAWKSALTQKGDGSKDNRVYLGDRTGNSSDWQPTKT</sequence>
<feature type="domain" description="Trypanosome variant surface glycoprotein B-type N-terminal" evidence="10">
    <location>
        <begin position="14"/>
        <end position="305"/>
    </location>
</feature>
<keyword evidence="7" id="KW-0325">Glycoprotein</keyword>
<reference evidence="11" key="1">
    <citation type="submission" date="2016-08" db="EMBL/GenBank/DDBJ databases">
        <title>VSG repertoire of Trypanosoma brucei EATRO 1125.</title>
        <authorList>
            <person name="Cross G.A."/>
        </authorList>
    </citation>
    <scope>NUCLEOTIDE SEQUENCE</scope>
    <source>
        <strain evidence="11">EATRO 1125</strain>
    </source>
</reference>
<name>A0A1J0R741_9TRYP</name>
<evidence type="ECO:0000256" key="8">
    <source>
        <dbReference type="ARBA" id="ARBA00023288"/>
    </source>
</evidence>
<dbReference type="InterPro" id="IPR025932">
    <property type="entry name" value="Trypano_VSG_B_N_dom"/>
</dbReference>
<dbReference type="EMBL" id="KX699737">
    <property type="protein sequence ID" value="APD73693.1"/>
    <property type="molecule type" value="Genomic_DNA"/>
</dbReference>
<dbReference type="GO" id="GO:0098552">
    <property type="term" value="C:side of membrane"/>
    <property type="evidence" value="ECO:0007669"/>
    <property type="project" value="UniProtKB-KW"/>
</dbReference>
<dbReference type="VEuPathDB" id="TriTrypDB:Tb427_000188900"/>
<dbReference type="Pfam" id="PF13206">
    <property type="entry name" value="VSG_B"/>
    <property type="match status" value="1"/>
</dbReference>
<dbReference type="GO" id="GO:0005886">
    <property type="term" value="C:plasma membrane"/>
    <property type="evidence" value="ECO:0007669"/>
    <property type="project" value="UniProtKB-SubCell"/>
</dbReference>
<evidence type="ECO:0000256" key="6">
    <source>
        <dbReference type="ARBA" id="ARBA00023136"/>
    </source>
</evidence>
<evidence type="ECO:0000313" key="11">
    <source>
        <dbReference type="EMBL" id="APD73693.1"/>
    </source>
</evidence>